<evidence type="ECO:0000313" key="2">
    <source>
        <dbReference type="Proteomes" id="UP001065298"/>
    </source>
</evidence>
<name>A0ACC0QTQ5_9HYPO</name>
<proteinExistence type="predicted"/>
<comment type="caution">
    <text evidence="1">The sequence shown here is derived from an EMBL/GenBank/DDBJ whole genome shotgun (WGS) entry which is preliminary data.</text>
</comment>
<protein>
    <submittedName>
        <fullName evidence="1">Uncharacterized protein</fullName>
    </submittedName>
</protein>
<accession>A0ACC0QTQ5</accession>
<organism evidence="1 2">
    <name type="scientific">Fusarium keratoplasticum</name>
    <dbReference type="NCBI Taxonomy" id="1328300"/>
    <lineage>
        <taxon>Eukaryota</taxon>
        <taxon>Fungi</taxon>
        <taxon>Dikarya</taxon>
        <taxon>Ascomycota</taxon>
        <taxon>Pezizomycotina</taxon>
        <taxon>Sordariomycetes</taxon>
        <taxon>Hypocreomycetidae</taxon>
        <taxon>Hypocreales</taxon>
        <taxon>Nectriaceae</taxon>
        <taxon>Fusarium</taxon>
        <taxon>Fusarium solani species complex</taxon>
    </lineage>
</organism>
<dbReference type="Proteomes" id="UP001065298">
    <property type="component" value="Chromosome 6"/>
</dbReference>
<evidence type="ECO:0000313" key="1">
    <source>
        <dbReference type="EMBL" id="KAI8666204.1"/>
    </source>
</evidence>
<reference evidence="1" key="1">
    <citation type="submission" date="2022-06" db="EMBL/GenBank/DDBJ databases">
        <title>Fusarium solani species complex genomes reveal bases of compartmentalisation and animal pathogenesis.</title>
        <authorList>
            <person name="Tsai I.J."/>
        </authorList>
    </citation>
    <scope>NUCLEOTIDE SEQUENCE</scope>
    <source>
        <strain evidence="1">Fu6.1</strain>
    </source>
</reference>
<dbReference type="EMBL" id="CM046508">
    <property type="protein sequence ID" value="KAI8666204.1"/>
    <property type="molecule type" value="Genomic_DNA"/>
</dbReference>
<keyword evidence="2" id="KW-1185">Reference proteome</keyword>
<gene>
    <name evidence="1" type="ORF">NCS57_00844600</name>
</gene>
<sequence length="176" mass="19397">MGCFCSKDSKTSPALRVDNDPGLVSGAGRYSEQEVYPGEFGGLPRRVPNGNDKRAPRPVKIKRAPKRVSVSQVKWKNPIDVRYEYSVPGRKPRHDNPQTSSESASDDSTIGDNPPGEYAGLPGPIPNDKDRPPRPVRIRPRPRRSTLWSVRWSSVKGGKKAAEKRGSLDDPDDPDA</sequence>